<dbReference type="InterPro" id="IPR017871">
    <property type="entry name" value="ABC_transporter-like_CS"/>
</dbReference>
<accession>I3WZ21</accession>
<evidence type="ECO:0000256" key="11">
    <source>
        <dbReference type="SAM" id="MobiDB-lite"/>
    </source>
</evidence>
<dbReference type="EC" id="3.6.3.17" evidence="13"/>
<dbReference type="eggNOG" id="COG1129">
    <property type="taxonomic scope" value="Bacteria"/>
</dbReference>
<keyword evidence="9" id="KW-1278">Translocase</keyword>
<evidence type="ECO:0000256" key="2">
    <source>
        <dbReference type="ARBA" id="ARBA00005417"/>
    </source>
</evidence>
<dbReference type="PROSITE" id="PS50893">
    <property type="entry name" value="ABC_TRANSPORTER_2"/>
    <property type="match status" value="2"/>
</dbReference>
<dbReference type="Proteomes" id="UP000006180">
    <property type="component" value="Chromosome"/>
</dbReference>
<evidence type="ECO:0000313" key="13">
    <source>
        <dbReference type="EMBL" id="AFL48877.1"/>
    </source>
</evidence>
<evidence type="ECO:0000256" key="9">
    <source>
        <dbReference type="ARBA" id="ARBA00022967"/>
    </source>
</evidence>
<feature type="compositionally biased region" description="Polar residues" evidence="11">
    <location>
        <begin position="1"/>
        <end position="20"/>
    </location>
</feature>
<evidence type="ECO:0000256" key="4">
    <source>
        <dbReference type="ARBA" id="ARBA00022475"/>
    </source>
</evidence>
<dbReference type="SUPFAM" id="SSF52540">
    <property type="entry name" value="P-loop containing nucleoside triphosphate hydrolases"/>
    <property type="match status" value="2"/>
</dbReference>
<dbReference type="InterPro" id="IPR050107">
    <property type="entry name" value="ABC_carbohydrate_import_ATPase"/>
</dbReference>
<keyword evidence="4" id="KW-1003">Cell membrane</keyword>
<keyword evidence="8 13" id="KW-0067">ATP-binding</keyword>
<dbReference type="PANTHER" id="PTHR43790:SF3">
    <property type="entry name" value="D-ALLOSE IMPORT ATP-BINDING PROTEIN ALSA-RELATED"/>
    <property type="match status" value="1"/>
</dbReference>
<evidence type="ECO:0000256" key="8">
    <source>
        <dbReference type="ARBA" id="ARBA00022840"/>
    </source>
</evidence>
<dbReference type="GO" id="GO:0005886">
    <property type="term" value="C:plasma membrane"/>
    <property type="evidence" value="ECO:0007669"/>
    <property type="project" value="UniProtKB-SubCell"/>
</dbReference>
<evidence type="ECO:0000256" key="7">
    <source>
        <dbReference type="ARBA" id="ARBA00022741"/>
    </source>
</evidence>
<keyword evidence="10" id="KW-0472">Membrane</keyword>
<evidence type="ECO:0000256" key="3">
    <source>
        <dbReference type="ARBA" id="ARBA00022448"/>
    </source>
</evidence>
<organism evidence="13 14">
    <name type="scientific">Sinorhizobium fredii (strain USDA 257)</name>
    <dbReference type="NCBI Taxonomy" id="1185652"/>
    <lineage>
        <taxon>Bacteria</taxon>
        <taxon>Pseudomonadati</taxon>
        <taxon>Pseudomonadota</taxon>
        <taxon>Alphaproteobacteria</taxon>
        <taxon>Hyphomicrobiales</taxon>
        <taxon>Rhizobiaceae</taxon>
        <taxon>Sinorhizobium/Ensifer group</taxon>
        <taxon>Sinorhizobium</taxon>
    </lineage>
</organism>
<feature type="region of interest" description="Disordered" evidence="11">
    <location>
        <begin position="1"/>
        <end position="21"/>
    </location>
</feature>
<dbReference type="InterPro" id="IPR003439">
    <property type="entry name" value="ABC_transporter-like_ATP-bd"/>
</dbReference>
<evidence type="ECO:0000256" key="1">
    <source>
        <dbReference type="ARBA" id="ARBA00004202"/>
    </source>
</evidence>
<dbReference type="PANTHER" id="PTHR43790">
    <property type="entry name" value="CARBOHYDRATE TRANSPORT ATP-BINDING PROTEIN MG119-RELATED"/>
    <property type="match status" value="1"/>
</dbReference>
<evidence type="ECO:0000259" key="12">
    <source>
        <dbReference type="PROSITE" id="PS50893"/>
    </source>
</evidence>
<dbReference type="CDD" id="cd03216">
    <property type="entry name" value="ABC_Carb_Monos_I"/>
    <property type="match status" value="1"/>
</dbReference>
<evidence type="ECO:0000256" key="10">
    <source>
        <dbReference type="ARBA" id="ARBA00023136"/>
    </source>
</evidence>
<dbReference type="HOGENOM" id="CLU_000604_92_3_5"/>
<dbReference type="PATRIC" id="fig|1185652.3.peg.292"/>
<dbReference type="GO" id="GO:0005524">
    <property type="term" value="F:ATP binding"/>
    <property type="evidence" value="ECO:0007669"/>
    <property type="project" value="UniProtKB-KW"/>
</dbReference>
<dbReference type="STRING" id="1185652.USDA257_c02790"/>
<dbReference type="AlphaFoldDB" id="I3WZ21"/>
<evidence type="ECO:0000313" key="14">
    <source>
        <dbReference type="Proteomes" id="UP000006180"/>
    </source>
</evidence>
<dbReference type="CDD" id="cd03215">
    <property type="entry name" value="ABC_Carb_Monos_II"/>
    <property type="match status" value="1"/>
</dbReference>
<sequence>MMPRTLRNSPRSSDLRSSPAQGCDLRAGCPSGFCRRVPDEPAEMALLHDTKSVTATPAITLEGISKSFPGVRALSEVSLALYPGSVTALIGENGAGKSTLVKILTGIYQPESGVIRVAETETTFPTALAAARAGVTAIHQETVLFDELSVAENIFLGHAPRNRFGLIDWKKLNADAAALLHRAGADFDPTIRLRDLGIAKKHLVAIARALSVDARVVIMDEPTAALSHKEIHELYALIERLKADGKAILFISHKFDEIFRIADRYTVFRDGTMVGEGLIADASQDDLVRMMVGRAVDSVYPKKEVKIGEPVLTVSGYRHPTEFEDINFELRRGEILGFYGLVGAGRSEFMQSLIGITRPSAGAVKLDGNVLVIRNPAEAIRAGIVYVPEERGRQGAIIGMPIFQNVTLPSLSHTSRSGFLKLANEFALAREYTSRLDLRAASLDQDVGTLSGGNQQKVVIAKWLATKPKVIILDEPTKGIDIGSKAAVHAFMSELAAQGLSVIMVSSEIPEIMGMSDRVIVMREGRIAGRFERSELTAEKLVRAAAGIETQLSGRAA</sequence>
<dbReference type="FunFam" id="3.40.50.300:FF:000127">
    <property type="entry name" value="Ribose import ATP-binding protein RbsA"/>
    <property type="match status" value="1"/>
</dbReference>
<dbReference type="GO" id="GO:0016887">
    <property type="term" value="F:ATP hydrolysis activity"/>
    <property type="evidence" value="ECO:0007669"/>
    <property type="project" value="InterPro"/>
</dbReference>
<feature type="domain" description="ABC transporter" evidence="12">
    <location>
        <begin position="305"/>
        <end position="549"/>
    </location>
</feature>
<keyword evidence="13" id="KW-0378">Hydrolase</keyword>
<evidence type="ECO:0000256" key="5">
    <source>
        <dbReference type="ARBA" id="ARBA00022597"/>
    </source>
</evidence>
<dbReference type="SMART" id="SM00382">
    <property type="entry name" value="AAA"/>
    <property type="match status" value="2"/>
</dbReference>
<gene>
    <name evidence="13" type="primary">rbsA2</name>
    <name evidence="13" type="ORF">USDA257_c02790</name>
</gene>
<dbReference type="Pfam" id="PF00005">
    <property type="entry name" value="ABC_tran"/>
    <property type="match status" value="2"/>
</dbReference>
<dbReference type="Gene3D" id="3.40.50.300">
    <property type="entry name" value="P-loop containing nucleotide triphosphate hydrolases"/>
    <property type="match status" value="2"/>
</dbReference>
<proteinExistence type="inferred from homology"/>
<dbReference type="EMBL" id="CP003563">
    <property type="protein sequence ID" value="AFL48877.1"/>
    <property type="molecule type" value="Genomic_DNA"/>
</dbReference>
<dbReference type="KEGG" id="sfd:USDA257_c02790"/>
<dbReference type="PROSITE" id="PS00211">
    <property type="entry name" value="ABC_TRANSPORTER_1"/>
    <property type="match status" value="1"/>
</dbReference>
<reference evidence="13 14" key="1">
    <citation type="journal article" date="2012" name="J. Bacteriol.">
        <title>Complete genome sequence of the broad-host-range strain Sinorhizobium fredii USDA257.</title>
        <authorList>
            <person name="Schuldes J."/>
            <person name="Rodriguez Orbegoso M."/>
            <person name="Schmeisser C."/>
            <person name="Krishnan H.B."/>
            <person name="Daniel R."/>
            <person name="Streit W.R."/>
        </authorList>
    </citation>
    <scope>NUCLEOTIDE SEQUENCE [LARGE SCALE GENOMIC DNA]</scope>
    <source>
        <strain evidence="13 14">USDA 257</strain>
    </source>
</reference>
<keyword evidence="7" id="KW-0547">Nucleotide-binding</keyword>
<evidence type="ECO:0000256" key="6">
    <source>
        <dbReference type="ARBA" id="ARBA00022737"/>
    </source>
</evidence>
<keyword evidence="5" id="KW-0762">Sugar transport</keyword>
<keyword evidence="3" id="KW-0813">Transport</keyword>
<comment type="similarity">
    <text evidence="2">Belongs to the ABC transporter superfamily.</text>
</comment>
<protein>
    <submittedName>
        <fullName evidence="13">Ribose import ATP-binding protein RbsA</fullName>
        <ecNumber evidence="13">3.6.3.17</ecNumber>
    </submittedName>
</protein>
<feature type="domain" description="ABC transporter" evidence="12">
    <location>
        <begin position="59"/>
        <end position="295"/>
    </location>
</feature>
<dbReference type="InterPro" id="IPR027417">
    <property type="entry name" value="P-loop_NTPase"/>
</dbReference>
<name>I3WZ21_SINF2</name>
<keyword evidence="6" id="KW-0677">Repeat</keyword>
<dbReference type="InterPro" id="IPR003593">
    <property type="entry name" value="AAA+_ATPase"/>
</dbReference>
<comment type="subcellular location">
    <subcellularLocation>
        <location evidence="1">Cell membrane</location>
        <topology evidence="1">Peripheral membrane protein</topology>
    </subcellularLocation>
</comment>